<dbReference type="OrthoDB" id="73639at2759"/>
<organism evidence="5 9">
    <name type="scientific">Didymodactylos carnosus</name>
    <dbReference type="NCBI Taxonomy" id="1234261"/>
    <lineage>
        <taxon>Eukaryota</taxon>
        <taxon>Metazoa</taxon>
        <taxon>Spiralia</taxon>
        <taxon>Gnathifera</taxon>
        <taxon>Rotifera</taxon>
        <taxon>Eurotatoria</taxon>
        <taxon>Bdelloidea</taxon>
        <taxon>Philodinida</taxon>
        <taxon>Philodinidae</taxon>
        <taxon>Didymodactylos</taxon>
    </lineage>
</organism>
<dbReference type="GO" id="GO:0005654">
    <property type="term" value="C:nucleoplasm"/>
    <property type="evidence" value="ECO:0007669"/>
    <property type="project" value="TreeGrafter"/>
</dbReference>
<comment type="similarity">
    <text evidence="1">Belongs to the SHQ1 family.</text>
</comment>
<dbReference type="PANTHER" id="PTHR12967:SF0">
    <property type="entry name" value="PROTEIN SHQ1 HOMOLOG"/>
    <property type="match status" value="1"/>
</dbReference>
<dbReference type="EMBL" id="CAJOBA010004086">
    <property type="protein sequence ID" value="CAF3702532.1"/>
    <property type="molecule type" value="Genomic_DNA"/>
</dbReference>
<evidence type="ECO:0000256" key="3">
    <source>
        <dbReference type="SAM" id="Coils"/>
    </source>
</evidence>
<dbReference type="Pfam" id="PF04925">
    <property type="entry name" value="SHQ1"/>
    <property type="match status" value="1"/>
</dbReference>
<dbReference type="Pfam" id="PF21413">
    <property type="entry name" value="SHQ1-like_CS"/>
    <property type="match status" value="1"/>
</dbReference>
<evidence type="ECO:0000259" key="4">
    <source>
        <dbReference type="PROSITE" id="PS51203"/>
    </source>
</evidence>
<reference evidence="5" key="1">
    <citation type="submission" date="2021-02" db="EMBL/GenBank/DDBJ databases">
        <authorList>
            <person name="Nowell W R."/>
        </authorList>
    </citation>
    <scope>NUCLEOTIDE SEQUENCE</scope>
</reference>
<dbReference type="EMBL" id="CAJNOK010004084">
    <property type="protein sequence ID" value="CAF0925418.1"/>
    <property type="molecule type" value="Genomic_DNA"/>
</dbReference>
<dbReference type="EMBL" id="CAJOBC010000707">
    <property type="protein sequence ID" value="CAF3617189.1"/>
    <property type="molecule type" value="Genomic_DNA"/>
</dbReference>
<dbReference type="Proteomes" id="UP000682733">
    <property type="component" value="Unassembled WGS sequence"/>
</dbReference>
<feature type="domain" description="CS" evidence="4">
    <location>
        <begin position="2"/>
        <end position="89"/>
    </location>
</feature>
<dbReference type="InterPro" id="IPR007052">
    <property type="entry name" value="CS_dom"/>
</dbReference>
<dbReference type="GO" id="GO:0051082">
    <property type="term" value="F:unfolded protein binding"/>
    <property type="evidence" value="ECO:0007669"/>
    <property type="project" value="TreeGrafter"/>
</dbReference>
<proteinExistence type="inferred from homology"/>
<dbReference type="InterPro" id="IPR039742">
    <property type="entry name" value="Shq1"/>
</dbReference>
<evidence type="ECO:0000256" key="2">
    <source>
        <dbReference type="ARBA" id="ARBA00013750"/>
    </source>
</evidence>
<dbReference type="AlphaFoldDB" id="A0A813UNT6"/>
<dbReference type="GO" id="GO:0005737">
    <property type="term" value="C:cytoplasm"/>
    <property type="evidence" value="ECO:0007669"/>
    <property type="project" value="TreeGrafter"/>
</dbReference>
<comment type="caution">
    <text evidence="5">The sequence shown here is derived from an EMBL/GenBank/DDBJ whole genome shotgun (WGS) entry which is preliminary data.</text>
</comment>
<dbReference type="InterPro" id="IPR048696">
    <property type="entry name" value="SHQ1-like_CS"/>
</dbReference>
<dbReference type="PROSITE" id="PS51203">
    <property type="entry name" value="CS"/>
    <property type="match status" value="1"/>
</dbReference>
<dbReference type="Proteomes" id="UP000677228">
    <property type="component" value="Unassembled WGS sequence"/>
</dbReference>
<dbReference type="InterPro" id="IPR008978">
    <property type="entry name" value="HSP20-like_chaperone"/>
</dbReference>
<dbReference type="Proteomes" id="UP000663829">
    <property type="component" value="Unassembled WGS sequence"/>
</dbReference>
<evidence type="ECO:0000313" key="8">
    <source>
        <dbReference type="EMBL" id="CAF3702532.1"/>
    </source>
</evidence>
<dbReference type="Proteomes" id="UP000681722">
    <property type="component" value="Unassembled WGS sequence"/>
</dbReference>
<evidence type="ECO:0000313" key="7">
    <source>
        <dbReference type="EMBL" id="CAF3617189.1"/>
    </source>
</evidence>
<dbReference type="InterPro" id="IPR007009">
    <property type="entry name" value="Shq1_C"/>
</dbReference>
<feature type="coiled-coil region" evidence="3">
    <location>
        <begin position="390"/>
        <end position="417"/>
    </location>
</feature>
<dbReference type="GO" id="GO:0000493">
    <property type="term" value="P:box H/ACA snoRNP assembly"/>
    <property type="evidence" value="ECO:0007669"/>
    <property type="project" value="InterPro"/>
</dbReference>
<keyword evidence="3" id="KW-0175">Coiled coil</keyword>
<evidence type="ECO:0000256" key="1">
    <source>
        <dbReference type="ARBA" id="ARBA00005607"/>
    </source>
</evidence>
<evidence type="ECO:0000313" key="5">
    <source>
        <dbReference type="EMBL" id="CAF0830274.1"/>
    </source>
</evidence>
<evidence type="ECO:0000313" key="9">
    <source>
        <dbReference type="Proteomes" id="UP000663829"/>
    </source>
</evidence>
<dbReference type="EMBL" id="CAJNOQ010000708">
    <property type="protein sequence ID" value="CAF0830274.1"/>
    <property type="molecule type" value="Genomic_DNA"/>
</dbReference>
<dbReference type="Gene3D" id="2.60.40.790">
    <property type="match status" value="1"/>
</dbReference>
<protein>
    <recommendedName>
        <fullName evidence="2">Protein SHQ1 homolog</fullName>
    </recommendedName>
</protein>
<dbReference type="SUPFAM" id="SSF49764">
    <property type="entry name" value="HSP20-like chaperones"/>
    <property type="match status" value="1"/>
</dbReference>
<evidence type="ECO:0000313" key="6">
    <source>
        <dbReference type="EMBL" id="CAF0925418.1"/>
    </source>
</evidence>
<sequence length="434" mass="52021">MMLTPRFELSQTNDCLQIMICCPYAHLTDVECDIISDNEFYFYLKPYYLHLYLPGKVKDEQNYTYDVENSTFTFLYKKMVMGEYFNDLDMLTNLLYKDKKITNKIAKVETVESVQEDEEEDDEPMWSLLEEKLDSVEESSSIQLVPNHYGFNLSYSEIFSKFDPEYLLIFDNKIPEILSQNDIRLKRYEMEQKDFNPDHYLFDLFDEENQATIQDLIDYKPQYDKHFTEQDKDDLKNLPHKKLLIETNNNISLYLGLVDLLFSYSYNKRITMGENCIESPWNLQKLSSQLSWFDSIFNDLNDCLLSCLRRSLIYPLYRSFDLSLKCLCDVSYILKMGKKLILKCLLEIRRLFLDEERRYLLNDLFIDDYCLWLQSSQCHQKWLISLGETIENIQYKKKQMNLNLDKLEENQDETDELCWKIKLVDISDEDDEEE</sequence>
<name>A0A813UNT6_9BILA</name>
<gene>
    <name evidence="5" type="ORF">GPM918_LOCUS5016</name>
    <name evidence="6" type="ORF">OVA965_LOCUS10854</name>
    <name evidence="7" type="ORF">SRO942_LOCUS5011</name>
    <name evidence="8" type="ORF">TMI583_LOCUS10850</name>
</gene>
<keyword evidence="9" id="KW-1185">Reference proteome</keyword>
<dbReference type="PANTHER" id="PTHR12967">
    <property type="entry name" value="PROTEIN SHQ1 HOMOLOG"/>
    <property type="match status" value="1"/>
</dbReference>
<accession>A0A813UNT6</accession>